<dbReference type="FunFam" id="2.60.40.780:FF:000001">
    <property type="entry name" value="von Hippel-Lindau disease tumor suppressor"/>
    <property type="match status" value="1"/>
</dbReference>
<dbReference type="InterPro" id="IPR022772">
    <property type="entry name" value="VHL_tumour_suppress_b/a_dom"/>
</dbReference>
<feature type="domain" description="von Hippel-Lindau disease tumour suppressor beta" evidence="2">
    <location>
        <begin position="20"/>
        <end position="78"/>
    </location>
</feature>
<dbReference type="AlphaFoldDB" id="A0A1B6F2K0"/>
<evidence type="ECO:0000256" key="1">
    <source>
        <dbReference type="ARBA" id="ARBA00010057"/>
    </source>
</evidence>
<dbReference type="EMBL" id="GECZ01002885">
    <property type="protein sequence ID" value="JAS66884.1"/>
    <property type="molecule type" value="Transcribed_RNA"/>
</dbReference>
<evidence type="ECO:0000313" key="4">
    <source>
        <dbReference type="EMBL" id="JAS44502.1"/>
    </source>
</evidence>
<dbReference type="Gene3D" id="1.10.750.10">
    <property type="entry name" value="von Hippel-Lindau disease tumour suppressor, alpha domain"/>
    <property type="match status" value="1"/>
</dbReference>
<dbReference type="InterPro" id="IPR036208">
    <property type="entry name" value="VHL_sf"/>
</dbReference>
<comment type="similarity">
    <text evidence="1">Belongs to the VHL family.</text>
</comment>
<evidence type="ECO:0000313" key="3">
    <source>
        <dbReference type="EMBL" id="JAS37750.1"/>
    </source>
</evidence>
<dbReference type="InterPro" id="IPR024053">
    <property type="entry name" value="VHL_beta_dom"/>
</dbReference>
<dbReference type="SUPFAM" id="SSF49468">
    <property type="entry name" value="VHL"/>
    <property type="match status" value="1"/>
</dbReference>
<dbReference type="CDD" id="cd05468">
    <property type="entry name" value="pVHL"/>
    <property type="match status" value="1"/>
</dbReference>
<dbReference type="InterPro" id="IPR037140">
    <property type="entry name" value="VHL_beta_dom_sf"/>
</dbReference>
<protein>
    <recommendedName>
        <fullName evidence="2">von Hippel-Lindau disease tumour suppressor beta domain-containing protein</fullName>
    </recommendedName>
</protein>
<dbReference type="EMBL" id="GECZ01025267">
    <property type="protein sequence ID" value="JAS44502.1"/>
    <property type="molecule type" value="Transcribed_RNA"/>
</dbReference>
<reference evidence="4" key="1">
    <citation type="submission" date="2015-11" db="EMBL/GenBank/DDBJ databases">
        <title>De novo transcriptome assembly of four potential Pierce s Disease insect vectors from Arizona vineyards.</title>
        <authorList>
            <person name="Tassone E.E."/>
        </authorList>
    </citation>
    <scope>NUCLEOTIDE SEQUENCE</scope>
</reference>
<evidence type="ECO:0000313" key="5">
    <source>
        <dbReference type="EMBL" id="JAS66884.1"/>
    </source>
</evidence>
<evidence type="ECO:0000259" key="2">
    <source>
        <dbReference type="Pfam" id="PF01847"/>
    </source>
</evidence>
<name>A0A1B6F2K0_9HEMI</name>
<proteinExistence type="inferred from homology"/>
<dbReference type="Gene3D" id="2.60.40.780">
    <property type="entry name" value="von Hippel-Lindau disease tumour suppressor, beta domain"/>
    <property type="match status" value="1"/>
</dbReference>
<dbReference type="EMBL" id="GECZ01032019">
    <property type="protein sequence ID" value="JAS37750.1"/>
    <property type="molecule type" value="Transcribed_RNA"/>
</dbReference>
<organism evidence="4">
    <name type="scientific">Cuerna arida</name>
    <dbReference type="NCBI Taxonomy" id="1464854"/>
    <lineage>
        <taxon>Eukaryota</taxon>
        <taxon>Metazoa</taxon>
        <taxon>Ecdysozoa</taxon>
        <taxon>Arthropoda</taxon>
        <taxon>Hexapoda</taxon>
        <taxon>Insecta</taxon>
        <taxon>Pterygota</taxon>
        <taxon>Neoptera</taxon>
        <taxon>Paraneoptera</taxon>
        <taxon>Hemiptera</taxon>
        <taxon>Auchenorrhyncha</taxon>
        <taxon>Membracoidea</taxon>
        <taxon>Cicadellidae</taxon>
        <taxon>Cicadellinae</taxon>
        <taxon>Proconiini</taxon>
        <taxon>Cuerna</taxon>
    </lineage>
</organism>
<sequence>MFRMSRRLTSFPTEKKYLLRFVNKTGRNVDILWINYEGEPVRYHTILPEDHLDMNTYISHTWTFEDTETRDKRAVNNLPYYPADWEKYFFYDPETIANLNIHEQISLDRIILMIKIPMYSLSDCCLQVFRDSFNWKQNIALLDQLKYELPKTLYDELFMMVIRKELPFSKRLYKYI</sequence>
<gene>
    <name evidence="4" type="ORF">g.28865</name>
    <name evidence="5" type="ORF">g.28867</name>
    <name evidence="3" type="ORF">g.28869</name>
</gene>
<dbReference type="Pfam" id="PF01847">
    <property type="entry name" value="VHL"/>
    <property type="match status" value="1"/>
</dbReference>
<accession>A0A1B6F2K0</accession>
<dbReference type="InterPro" id="IPR037139">
    <property type="entry name" value="VHL_alpha_dom_sf"/>
</dbReference>